<dbReference type="InParanoid" id="F4RNN8"/>
<sequence>MNSKFTFLLIVLQFMSTITIISGAGITCDELFRGPNDDFRCVSSSDGMNNDCESCTNINVATGEYCVLAYQEVPKGTQIPNQDTPKVIKNGNCNNFESLTLNNAPYGYGCAAGPNAPQTLFCNAIIKTTIPSCEKCKQRGKRSPEVIIWKN</sequence>
<keyword evidence="1" id="KW-0732">Signal</keyword>
<dbReference type="Proteomes" id="UP000001072">
    <property type="component" value="Unassembled WGS sequence"/>
</dbReference>
<name>F4RNN8_MELLP</name>
<evidence type="ECO:0000313" key="2">
    <source>
        <dbReference type="EMBL" id="EGG06061.1"/>
    </source>
</evidence>
<evidence type="ECO:0000313" key="3">
    <source>
        <dbReference type="Proteomes" id="UP000001072"/>
    </source>
</evidence>
<proteinExistence type="predicted"/>
<accession>F4RNN8</accession>
<dbReference type="HOGENOM" id="CLU_1796898_0_0_1"/>
<feature type="signal peptide" evidence="1">
    <location>
        <begin position="1"/>
        <end position="23"/>
    </location>
</feature>
<keyword evidence="3" id="KW-1185">Reference proteome</keyword>
<dbReference type="VEuPathDB" id="FungiDB:MELLADRAFT_123600"/>
<dbReference type="KEGG" id="mlr:MELLADRAFT_123600"/>
<dbReference type="OrthoDB" id="10510897at2759"/>
<protein>
    <submittedName>
        <fullName evidence="2">Secreted protein</fullName>
    </submittedName>
</protein>
<dbReference type="EMBL" id="GL883110">
    <property type="protein sequence ID" value="EGG06061.1"/>
    <property type="molecule type" value="Genomic_DNA"/>
</dbReference>
<organism evidence="3">
    <name type="scientific">Melampsora larici-populina (strain 98AG31 / pathotype 3-4-7)</name>
    <name type="common">Poplar leaf rust fungus</name>
    <dbReference type="NCBI Taxonomy" id="747676"/>
    <lineage>
        <taxon>Eukaryota</taxon>
        <taxon>Fungi</taxon>
        <taxon>Dikarya</taxon>
        <taxon>Basidiomycota</taxon>
        <taxon>Pucciniomycotina</taxon>
        <taxon>Pucciniomycetes</taxon>
        <taxon>Pucciniales</taxon>
        <taxon>Melampsoraceae</taxon>
        <taxon>Melampsora</taxon>
    </lineage>
</organism>
<gene>
    <name evidence="2" type="ORF">MELLADRAFT_123600</name>
</gene>
<dbReference type="RefSeq" id="XP_007410712.1">
    <property type="nucleotide sequence ID" value="XM_007410650.1"/>
</dbReference>
<feature type="chain" id="PRO_5003317793" evidence="1">
    <location>
        <begin position="24"/>
        <end position="151"/>
    </location>
</feature>
<dbReference type="GeneID" id="18926432"/>
<evidence type="ECO:0000256" key="1">
    <source>
        <dbReference type="SAM" id="SignalP"/>
    </source>
</evidence>
<dbReference type="AlphaFoldDB" id="F4RNN8"/>
<reference evidence="3" key="1">
    <citation type="journal article" date="2011" name="Proc. Natl. Acad. Sci. U.S.A.">
        <title>Obligate biotrophy features unraveled by the genomic analysis of rust fungi.</title>
        <authorList>
            <person name="Duplessis S."/>
            <person name="Cuomo C.A."/>
            <person name="Lin Y.-C."/>
            <person name="Aerts A."/>
            <person name="Tisserant E."/>
            <person name="Veneault-Fourrey C."/>
            <person name="Joly D.L."/>
            <person name="Hacquard S."/>
            <person name="Amselem J."/>
            <person name="Cantarel B.L."/>
            <person name="Chiu R."/>
            <person name="Coutinho P.M."/>
            <person name="Feau N."/>
            <person name="Field M."/>
            <person name="Frey P."/>
            <person name="Gelhaye E."/>
            <person name="Goldberg J."/>
            <person name="Grabherr M.G."/>
            <person name="Kodira C.D."/>
            <person name="Kohler A."/>
            <person name="Kuees U."/>
            <person name="Lindquist E.A."/>
            <person name="Lucas S.M."/>
            <person name="Mago R."/>
            <person name="Mauceli E."/>
            <person name="Morin E."/>
            <person name="Murat C."/>
            <person name="Pangilinan J.L."/>
            <person name="Park R."/>
            <person name="Pearson M."/>
            <person name="Quesneville H."/>
            <person name="Rouhier N."/>
            <person name="Sakthikumar S."/>
            <person name="Salamov A.A."/>
            <person name="Schmutz J."/>
            <person name="Selles B."/>
            <person name="Shapiro H."/>
            <person name="Tanguay P."/>
            <person name="Tuskan G.A."/>
            <person name="Henrissat B."/>
            <person name="Van de Peer Y."/>
            <person name="Rouze P."/>
            <person name="Ellis J.G."/>
            <person name="Dodds P.N."/>
            <person name="Schein J.E."/>
            <person name="Zhong S."/>
            <person name="Hamelin R.C."/>
            <person name="Grigoriev I.V."/>
            <person name="Szabo L.J."/>
            <person name="Martin F."/>
        </authorList>
    </citation>
    <scope>NUCLEOTIDE SEQUENCE [LARGE SCALE GENOMIC DNA]</scope>
    <source>
        <strain evidence="3">98AG31 / pathotype 3-4-7</strain>
    </source>
</reference>